<accession>A0ABU0GL80</accession>
<evidence type="ECO:0000256" key="1">
    <source>
        <dbReference type="SAM" id="MobiDB-lite"/>
    </source>
</evidence>
<keyword evidence="2" id="KW-1133">Transmembrane helix</keyword>
<reference evidence="3 4" key="1">
    <citation type="submission" date="2023-07" db="EMBL/GenBank/DDBJ databases">
        <title>Sequencing the genomes of 1000 actinobacteria strains.</title>
        <authorList>
            <person name="Klenk H.-P."/>
        </authorList>
    </citation>
    <scope>NUCLEOTIDE SEQUENCE [LARGE SCALE GENOMIC DNA]</scope>
    <source>
        <strain evidence="3 4">DSM 14785</strain>
    </source>
</reference>
<evidence type="ECO:0000256" key="2">
    <source>
        <dbReference type="SAM" id="Phobius"/>
    </source>
</evidence>
<feature type="transmembrane region" description="Helical" evidence="2">
    <location>
        <begin position="6"/>
        <end position="25"/>
    </location>
</feature>
<protein>
    <submittedName>
        <fullName evidence="3">Uncharacterized protein</fullName>
    </submittedName>
</protein>
<keyword evidence="4" id="KW-1185">Reference proteome</keyword>
<gene>
    <name evidence="3" type="ORF">JO380_002488</name>
</gene>
<name>A0ABU0GL80_9CELL</name>
<evidence type="ECO:0000313" key="3">
    <source>
        <dbReference type="EMBL" id="MDQ0426107.1"/>
    </source>
</evidence>
<feature type="region of interest" description="Disordered" evidence="1">
    <location>
        <begin position="59"/>
        <end position="91"/>
    </location>
</feature>
<sequence>MDIVQTVAVIALATAIVVGVVVRGVRARRRGGSAAEGARIALDGADRVQGVVLARPDTGPVRYGGNGPQVELTVDHRDPLDDAAPGGRATP</sequence>
<comment type="caution">
    <text evidence="3">The sequence shown here is derived from an EMBL/GenBank/DDBJ whole genome shotgun (WGS) entry which is preliminary data.</text>
</comment>
<organism evidence="3 4">
    <name type="scientific">Cellulomonas iranensis</name>
    <dbReference type="NCBI Taxonomy" id="76862"/>
    <lineage>
        <taxon>Bacteria</taxon>
        <taxon>Bacillati</taxon>
        <taxon>Actinomycetota</taxon>
        <taxon>Actinomycetes</taxon>
        <taxon>Micrococcales</taxon>
        <taxon>Cellulomonadaceae</taxon>
        <taxon>Cellulomonas</taxon>
    </lineage>
</organism>
<keyword evidence="2" id="KW-0472">Membrane</keyword>
<proteinExistence type="predicted"/>
<dbReference type="RefSeq" id="WP_070320939.1">
    <property type="nucleotide sequence ID" value="NZ_CP194061.1"/>
</dbReference>
<keyword evidence="2" id="KW-0812">Transmembrane</keyword>
<dbReference type="EMBL" id="JAUSVM010000001">
    <property type="protein sequence ID" value="MDQ0426107.1"/>
    <property type="molecule type" value="Genomic_DNA"/>
</dbReference>
<evidence type="ECO:0000313" key="4">
    <source>
        <dbReference type="Proteomes" id="UP001240250"/>
    </source>
</evidence>
<dbReference type="Proteomes" id="UP001240250">
    <property type="component" value="Unassembled WGS sequence"/>
</dbReference>